<reference evidence="2 3" key="1">
    <citation type="journal article" date="2014" name="PLoS ONE">
        <title>Rumen cellulosomics: divergent fiber-degrading strategies revealed by comparative genome-wide analysis of six ruminococcal strains.</title>
        <authorList>
            <person name="Dassa B."/>
            <person name="Borovok I."/>
            <person name="Ruimy-Israeli V."/>
            <person name="Lamed R."/>
            <person name="Flint H.J."/>
            <person name="Duncan S.H."/>
            <person name="Henrissat B."/>
            <person name="Coutinho P."/>
            <person name="Morrison M."/>
            <person name="Mosoni P."/>
            <person name="Yeoman C.J."/>
            <person name="White B.A."/>
            <person name="Bayer E.A."/>
        </authorList>
    </citation>
    <scope>NUCLEOTIDE SEQUENCE [LARGE SCALE GENOMIC DNA]</scope>
    <source>
        <strain evidence="2 3">007c</strain>
    </source>
</reference>
<dbReference type="EMBL" id="ATAX01000035">
    <property type="protein sequence ID" value="EWM52457.1"/>
    <property type="molecule type" value="Genomic_DNA"/>
</dbReference>
<keyword evidence="3" id="KW-1185">Reference proteome</keyword>
<dbReference type="AlphaFoldDB" id="W7UVU0"/>
<keyword evidence="1" id="KW-0472">Membrane</keyword>
<keyword evidence="1" id="KW-1133">Transmembrane helix</keyword>
<dbReference type="RefSeq" id="WP_037300916.1">
    <property type="nucleotide sequence ID" value="NZ_ATAX01000035.1"/>
</dbReference>
<dbReference type="Pfam" id="PF06898">
    <property type="entry name" value="YqfD"/>
    <property type="match status" value="1"/>
</dbReference>
<feature type="transmembrane region" description="Helical" evidence="1">
    <location>
        <begin position="82"/>
        <end position="99"/>
    </location>
</feature>
<evidence type="ECO:0008006" key="4">
    <source>
        <dbReference type="Google" id="ProtNLM"/>
    </source>
</evidence>
<organism evidence="2 3">
    <name type="scientific">Ruminococcus flavefaciens 007c</name>
    <dbReference type="NCBI Taxonomy" id="1341157"/>
    <lineage>
        <taxon>Bacteria</taxon>
        <taxon>Bacillati</taxon>
        <taxon>Bacillota</taxon>
        <taxon>Clostridia</taxon>
        <taxon>Eubacteriales</taxon>
        <taxon>Oscillospiraceae</taxon>
        <taxon>Ruminococcus</taxon>
    </lineage>
</organism>
<accession>W7UVU0</accession>
<evidence type="ECO:0000313" key="3">
    <source>
        <dbReference type="Proteomes" id="UP000019365"/>
    </source>
</evidence>
<evidence type="ECO:0000313" key="2">
    <source>
        <dbReference type="EMBL" id="EWM52457.1"/>
    </source>
</evidence>
<dbReference type="eggNOG" id="COG1589">
    <property type="taxonomic scope" value="Bacteria"/>
</dbReference>
<evidence type="ECO:0000256" key="1">
    <source>
        <dbReference type="SAM" id="Phobius"/>
    </source>
</evidence>
<name>W7UVU0_RUMFL</name>
<dbReference type="OrthoDB" id="1640349at2"/>
<keyword evidence="1" id="KW-0812">Transmembrane</keyword>
<dbReference type="InterPro" id="IPR010690">
    <property type="entry name" value="YqfD"/>
</dbReference>
<dbReference type="Proteomes" id="UP000019365">
    <property type="component" value="Unassembled WGS sequence"/>
</dbReference>
<gene>
    <name evidence="2" type="ORF">RF007C_07930</name>
</gene>
<comment type="caution">
    <text evidence="2">The sequence shown here is derived from an EMBL/GenBank/DDBJ whole genome shotgun (WGS) entry which is preliminary data.</text>
</comment>
<sequence length="386" mass="43956">MKIRSCVRINARGNDLYRFINMLHEEGIECRGQYCRNNTFYADVPKSDMKRLQSTAESCGITLKTAEYRSLFLRLRLLRRRIGLLAGAAAAAAAVLYFSRTVVTIDIQGNSSVSDEKILAALSELDIKTGTPVFSIDPHRSENRLCMMMDEIAWAGIRHTGSRLVVQVREAEPVPEIKPERVPCNIIAARDAKITDLKVRRGHLMHTVGEYVPEGTLLISGVAEDQKGRTYIYHAMGEVRGKYTDTVSFSAPFRREEYTPTGKKHTQRTLRLFSLDIPISFGKDRFRSSSAEISEKKLRLFGKELPLGIRKKKLMETAPAEMVFSEEELRQRLMERIFIYEKNFLSDDTVMLSRNISSRADDDILTLTVTYELEGVISQQKDLFLK</sequence>
<dbReference type="PATRIC" id="fig|1341157.4.peg.2830"/>
<protein>
    <recommendedName>
        <fullName evidence="4">Stage IV sporulation protein</fullName>
    </recommendedName>
</protein>
<proteinExistence type="predicted"/>